<evidence type="ECO:0000259" key="7">
    <source>
        <dbReference type="PROSITE" id="PS50011"/>
    </source>
</evidence>
<feature type="binding site" evidence="5">
    <location>
        <position position="102"/>
    </location>
    <ligand>
        <name>ATP</name>
        <dbReference type="ChEBI" id="CHEBI:30616"/>
    </ligand>
</feature>
<comment type="caution">
    <text evidence="8">The sequence shown here is derived from an EMBL/GenBank/DDBJ whole genome shotgun (WGS) entry which is preliminary data.</text>
</comment>
<dbReference type="InterPro" id="IPR011009">
    <property type="entry name" value="Kinase-like_dom_sf"/>
</dbReference>
<keyword evidence="9" id="KW-1185">Reference proteome</keyword>
<dbReference type="Gene3D" id="3.30.200.20">
    <property type="entry name" value="Phosphorylase Kinase, domain 1"/>
    <property type="match status" value="1"/>
</dbReference>
<dbReference type="AlphaFoldDB" id="A0A8J3I5E4"/>
<accession>A0A8J3I5E4</accession>
<evidence type="ECO:0000256" key="4">
    <source>
        <dbReference type="ARBA" id="ARBA00022840"/>
    </source>
</evidence>
<evidence type="ECO:0000256" key="6">
    <source>
        <dbReference type="SAM" id="MobiDB-lite"/>
    </source>
</evidence>
<name>A0A8J3I5E4_9CHLR</name>
<dbReference type="InterPro" id="IPR000719">
    <property type="entry name" value="Prot_kinase_dom"/>
</dbReference>
<evidence type="ECO:0000256" key="3">
    <source>
        <dbReference type="ARBA" id="ARBA00022777"/>
    </source>
</evidence>
<evidence type="ECO:0000256" key="2">
    <source>
        <dbReference type="ARBA" id="ARBA00022741"/>
    </source>
</evidence>
<keyword evidence="1" id="KW-0808">Transferase</keyword>
<organism evidence="8 9">
    <name type="scientific">Ktedonospora formicarum</name>
    <dbReference type="NCBI Taxonomy" id="2778364"/>
    <lineage>
        <taxon>Bacteria</taxon>
        <taxon>Bacillati</taxon>
        <taxon>Chloroflexota</taxon>
        <taxon>Ktedonobacteria</taxon>
        <taxon>Ktedonobacterales</taxon>
        <taxon>Ktedonobacteraceae</taxon>
        <taxon>Ktedonospora</taxon>
    </lineage>
</organism>
<dbReference type="Pfam" id="PF00069">
    <property type="entry name" value="Pkinase"/>
    <property type="match status" value="1"/>
</dbReference>
<keyword evidence="4 5" id="KW-0067">ATP-binding</keyword>
<dbReference type="GO" id="GO:0005524">
    <property type="term" value="F:ATP binding"/>
    <property type="evidence" value="ECO:0007669"/>
    <property type="project" value="UniProtKB-UniRule"/>
</dbReference>
<evidence type="ECO:0000256" key="1">
    <source>
        <dbReference type="ARBA" id="ARBA00022679"/>
    </source>
</evidence>
<dbReference type="PANTHER" id="PTHR43289">
    <property type="entry name" value="MITOGEN-ACTIVATED PROTEIN KINASE KINASE KINASE 20-RELATED"/>
    <property type="match status" value="1"/>
</dbReference>
<dbReference type="SMART" id="SM00220">
    <property type="entry name" value="S_TKc"/>
    <property type="match status" value="1"/>
</dbReference>
<dbReference type="Proteomes" id="UP000612362">
    <property type="component" value="Unassembled WGS sequence"/>
</dbReference>
<evidence type="ECO:0000313" key="8">
    <source>
        <dbReference type="EMBL" id="GHO49874.1"/>
    </source>
</evidence>
<dbReference type="PROSITE" id="PS00107">
    <property type="entry name" value="PROTEIN_KINASE_ATP"/>
    <property type="match status" value="1"/>
</dbReference>
<evidence type="ECO:0000313" key="9">
    <source>
        <dbReference type="Proteomes" id="UP000612362"/>
    </source>
</evidence>
<feature type="region of interest" description="Disordered" evidence="6">
    <location>
        <begin position="22"/>
        <end position="53"/>
    </location>
</feature>
<dbReference type="PROSITE" id="PS50011">
    <property type="entry name" value="PROTEIN_KINASE_DOM"/>
    <property type="match status" value="1"/>
</dbReference>
<dbReference type="GO" id="GO:0004674">
    <property type="term" value="F:protein serine/threonine kinase activity"/>
    <property type="evidence" value="ECO:0007669"/>
    <property type="project" value="TreeGrafter"/>
</dbReference>
<dbReference type="RefSeq" id="WP_220198953.1">
    <property type="nucleotide sequence ID" value="NZ_BNJF01000006.1"/>
</dbReference>
<dbReference type="EMBL" id="BNJF01000006">
    <property type="protein sequence ID" value="GHO49874.1"/>
    <property type="molecule type" value="Genomic_DNA"/>
</dbReference>
<reference evidence="8" key="1">
    <citation type="submission" date="2020-10" db="EMBL/GenBank/DDBJ databases">
        <title>Taxonomic study of unclassified bacteria belonging to the class Ktedonobacteria.</title>
        <authorList>
            <person name="Yabe S."/>
            <person name="Wang C.M."/>
            <person name="Zheng Y."/>
            <person name="Sakai Y."/>
            <person name="Cavaletti L."/>
            <person name="Monciardini P."/>
            <person name="Donadio S."/>
        </authorList>
    </citation>
    <scope>NUCLEOTIDE SEQUENCE</scope>
    <source>
        <strain evidence="8">SOSP1-1</strain>
    </source>
</reference>
<keyword evidence="2 5" id="KW-0547">Nucleotide-binding</keyword>
<dbReference type="SUPFAM" id="SSF56112">
    <property type="entry name" value="Protein kinase-like (PK-like)"/>
    <property type="match status" value="1"/>
</dbReference>
<sequence>MLLGILGTIAAVSMTFDAMKAKPRKALPKEPATPPKKEPKVKPTKTPSEEFALPSAHTTGLLSPYSLLDKHYQIMSSLGQGGMGAVYKAADIKLGNRPVAVKEMSLHGLDAQKVTEAIDAFKREALLLARLHHPHLPHIYDHFEEGGRWYLVMDFIEGETLQEYLETRGGTTVCEGGAGHRHPVV</sequence>
<protein>
    <recommendedName>
        <fullName evidence="7">Protein kinase domain-containing protein</fullName>
    </recommendedName>
</protein>
<gene>
    <name evidence="8" type="ORF">KSX_80370</name>
</gene>
<dbReference type="InterPro" id="IPR017441">
    <property type="entry name" value="Protein_kinase_ATP_BS"/>
</dbReference>
<proteinExistence type="predicted"/>
<evidence type="ECO:0000256" key="5">
    <source>
        <dbReference type="PROSITE-ProRule" id="PRU10141"/>
    </source>
</evidence>
<feature type="domain" description="Protein kinase" evidence="7">
    <location>
        <begin position="72"/>
        <end position="185"/>
    </location>
</feature>
<keyword evidence="3" id="KW-0418">Kinase</keyword>
<dbReference type="PANTHER" id="PTHR43289:SF34">
    <property type="entry name" value="SERINE_THREONINE-PROTEIN KINASE YBDM-RELATED"/>
    <property type="match status" value="1"/>
</dbReference>